<dbReference type="SFLD" id="SFLDF00027">
    <property type="entry name" value="p-type_atpase"/>
    <property type="match status" value="1"/>
</dbReference>
<dbReference type="SMART" id="SM00831">
    <property type="entry name" value="Cation_ATPase_N"/>
    <property type="match status" value="1"/>
</dbReference>
<dbReference type="Proteomes" id="UP000237682">
    <property type="component" value="Unassembled WGS sequence"/>
</dbReference>
<keyword evidence="9 18" id="KW-0812">Transmembrane</keyword>
<dbReference type="SUPFAM" id="SSF81653">
    <property type="entry name" value="Calcium ATPase, transduction domain A"/>
    <property type="match status" value="1"/>
</dbReference>
<dbReference type="InterPro" id="IPR036412">
    <property type="entry name" value="HAD-like_sf"/>
</dbReference>
<dbReference type="Pfam" id="PF00690">
    <property type="entry name" value="Cation_ATPase_N"/>
    <property type="match status" value="1"/>
</dbReference>
<feature type="transmembrane region" description="Helical" evidence="18">
    <location>
        <begin position="724"/>
        <end position="747"/>
    </location>
</feature>
<dbReference type="InterPro" id="IPR008250">
    <property type="entry name" value="ATPase_P-typ_transduc_dom_A_sf"/>
</dbReference>
<feature type="domain" description="Cation-transporting P-type ATPase N-terminal" evidence="19">
    <location>
        <begin position="16"/>
        <end position="89"/>
    </location>
</feature>
<keyword evidence="13" id="KW-1278">Translocase</keyword>
<evidence type="ECO:0000256" key="15">
    <source>
        <dbReference type="ARBA" id="ARBA00023136"/>
    </source>
</evidence>
<feature type="transmembrane region" description="Helical" evidence="18">
    <location>
        <begin position="75"/>
        <end position="106"/>
    </location>
</feature>
<dbReference type="InterPro" id="IPR023298">
    <property type="entry name" value="ATPase_P-typ_TM_dom_sf"/>
</dbReference>
<dbReference type="InterPro" id="IPR018303">
    <property type="entry name" value="ATPase_P-typ_P_site"/>
</dbReference>
<evidence type="ECO:0000256" key="5">
    <source>
        <dbReference type="ARBA" id="ARBA00013555"/>
    </source>
</evidence>
<keyword evidence="8" id="KW-0597">Phosphoprotein</keyword>
<feature type="transmembrane region" description="Helical" evidence="18">
    <location>
        <begin position="251"/>
        <end position="269"/>
    </location>
</feature>
<evidence type="ECO:0000313" key="20">
    <source>
        <dbReference type="EMBL" id="PRH84806.1"/>
    </source>
</evidence>
<keyword evidence="21" id="KW-1185">Reference proteome</keyword>
<keyword evidence="15 18" id="KW-0472">Membrane</keyword>
<feature type="transmembrane region" description="Helical" evidence="18">
    <location>
        <begin position="819"/>
        <end position="838"/>
    </location>
</feature>
<dbReference type="EMBL" id="PUEJ01000011">
    <property type="protein sequence ID" value="PRH84806.1"/>
    <property type="molecule type" value="Genomic_DNA"/>
</dbReference>
<dbReference type="GO" id="GO:0005886">
    <property type="term" value="C:plasma membrane"/>
    <property type="evidence" value="ECO:0007669"/>
    <property type="project" value="UniProtKB-SubCell"/>
</dbReference>
<dbReference type="GO" id="GO:0016887">
    <property type="term" value="F:ATP hydrolysis activity"/>
    <property type="evidence" value="ECO:0007669"/>
    <property type="project" value="InterPro"/>
</dbReference>
<dbReference type="InterPro" id="IPR044492">
    <property type="entry name" value="P_typ_ATPase_HD_dom"/>
</dbReference>
<dbReference type="NCBIfam" id="TIGR01494">
    <property type="entry name" value="ATPase_P-type"/>
    <property type="match status" value="2"/>
</dbReference>
<dbReference type="OrthoDB" id="391538at2"/>
<dbReference type="Pfam" id="PF00122">
    <property type="entry name" value="E1-E2_ATPase"/>
    <property type="match status" value="1"/>
</dbReference>
<dbReference type="AlphaFoldDB" id="A0A2S9Q632"/>
<evidence type="ECO:0000256" key="6">
    <source>
        <dbReference type="ARBA" id="ARBA00022475"/>
    </source>
</evidence>
<sequence>MTSTAPSQLSQGEAAAFWTHSPKDWLDTLDCGNQGLTSGEAEKRLARFGLNADRKGQHETALHAILRRLLEPLSLILFGAGLVSIATGDAIGGAIIVAILVLSIGLDTFQEGHATRAAEALRRSVALKAEVKRDGSFKQVAVENVVPGDLVRIRAGDVIPADALIVESTAFTAAEAALTGEPYPVAKSPGTVRSANPADASNAVFRGAVAQTGEAIALVIATGRATIFGTAASMLGEASAPSPFQRDLREFGLVIARLTLALVVLVLAARVMFGRPPLDSLLFAVALAVGLTPELLPMITTVTLSRGAIRLARRRVIVKRLAAIHDLGAMTVLCTDKTGTLTSAQITLAKSIDVHGLQTGRPAGLAAVAADLGGDRGSLDAALIAAEQEPSHSWALLGRRPFDYTRRLGSVLAKGPDGPMLIVKGAPEAVLGLCSHMKDGAQILPLTAEERTKALEILHGMAQEGLRSIAVATRPWPEQGQEITEKDEQSLTLEGFCAFADPPKPTAGPAIAHLAKIGVKLKILSGDDPLVVRRLAGLVGLDGRTVLSGSDIAKLDEDALAVHVRSVDAFSRLTPDQKSRIIKALQKSQAVVGYLGDGINDAPALKVADIGLSVEGATGVAQAAADMILLASDLEVVAAGVEEGRRTFANILKYVRMGASSNFGNMLSMALASILLPFLPMLPTQILLNNLLYDLSEIGIPFDQVRREAIAEPQVWDMGGLLRFAAIMGPVSSLFDFLTFAVLLAIFHVAPDEFRTTWFLESMATQISVIFLIRTAGRPWRNRPSPMLVASSLFALLVALVVPFTPLGPWFGFVAPPPGLLLAMAGIVILYLVCVELLKPLAIGRPPKPGIHRDPVPAAARKVQRSFPR</sequence>
<keyword evidence="10" id="KW-0547">Nucleotide-binding</keyword>
<evidence type="ECO:0000256" key="8">
    <source>
        <dbReference type="ARBA" id="ARBA00022553"/>
    </source>
</evidence>
<evidence type="ECO:0000256" key="2">
    <source>
        <dbReference type="ARBA" id="ARBA00004429"/>
    </source>
</evidence>
<evidence type="ECO:0000313" key="21">
    <source>
        <dbReference type="Proteomes" id="UP000237682"/>
    </source>
</evidence>
<dbReference type="PROSITE" id="PS00154">
    <property type="entry name" value="ATPASE_E1_E2"/>
    <property type="match status" value="1"/>
</dbReference>
<dbReference type="Pfam" id="PF00689">
    <property type="entry name" value="Cation_ATPase_C"/>
    <property type="match status" value="1"/>
</dbReference>
<dbReference type="PRINTS" id="PR00119">
    <property type="entry name" value="CATATPASE"/>
</dbReference>
<evidence type="ECO:0000256" key="17">
    <source>
        <dbReference type="ARBA" id="ARBA00047295"/>
    </source>
</evidence>
<dbReference type="SUPFAM" id="SSF56784">
    <property type="entry name" value="HAD-like"/>
    <property type="match status" value="1"/>
</dbReference>
<dbReference type="SFLD" id="SFLDS00003">
    <property type="entry name" value="Haloacid_Dehalogenase"/>
    <property type="match status" value="1"/>
</dbReference>
<dbReference type="InterPro" id="IPR023299">
    <property type="entry name" value="ATPase_P-typ_cyto_dom_N"/>
</dbReference>
<dbReference type="PANTHER" id="PTHR42861">
    <property type="entry name" value="CALCIUM-TRANSPORTING ATPASE"/>
    <property type="match status" value="1"/>
</dbReference>
<evidence type="ECO:0000256" key="9">
    <source>
        <dbReference type="ARBA" id="ARBA00022692"/>
    </source>
</evidence>
<dbReference type="SFLD" id="SFLDG00002">
    <property type="entry name" value="C1.7:_P-type_atpase_like"/>
    <property type="match status" value="1"/>
</dbReference>
<proteinExistence type="inferred from homology"/>
<dbReference type="GO" id="GO:0015444">
    <property type="term" value="F:P-type magnesium transporter activity"/>
    <property type="evidence" value="ECO:0007669"/>
    <property type="project" value="UniProtKB-EC"/>
</dbReference>
<feature type="transmembrane region" description="Helical" evidence="18">
    <location>
        <begin position="281"/>
        <end position="305"/>
    </location>
</feature>
<dbReference type="SUPFAM" id="SSF81665">
    <property type="entry name" value="Calcium ATPase, transmembrane domain M"/>
    <property type="match status" value="1"/>
</dbReference>
<organism evidence="20 21">
    <name type="scientific">Labrys okinawensis</name>
    <dbReference type="NCBI Taxonomy" id="346911"/>
    <lineage>
        <taxon>Bacteria</taxon>
        <taxon>Pseudomonadati</taxon>
        <taxon>Pseudomonadota</taxon>
        <taxon>Alphaproteobacteria</taxon>
        <taxon>Hyphomicrobiales</taxon>
        <taxon>Xanthobacteraceae</taxon>
        <taxon>Labrys</taxon>
    </lineage>
</organism>
<evidence type="ECO:0000256" key="13">
    <source>
        <dbReference type="ARBA" id="ARBA00022967"/>
    </source>
</evidence>
<evidence type="ECO:0000256" key="3">
    <source>
        <dbReference type="ARBA" id="ARBA00008746"/>
    </source>
</evidence>
<reference evidence="20 21" key="1">
    <citation type="submission" date="2018-02" db="EMBL/GenBank/DDBJ databases">
        <title>Whole genome sequencing of endophytic bacterium.</title>
        <authorList>
            <person name="Eedara R."/>
            <person name="Podile A.R."/>
        </authorList>
    </citation>
    <scope>NUCLEOTIDE SEQUENCE [LARGE SCALE GENOMIC DNA]</scope>
    <source>
        <strain evidence="20 21">RP1T</strain>
    </source>
</reference>
<keyword evidence="12" id="KW-0460">Magnesium</keyword>
<gene>
    <name evidence="20" type="primary">mgtA</name>
    <name evidence="20" type="ORF">C5L14_25050</name>
</gene>
<evidence type="ECO:0000256" key="10">
    <source>
        <dbReference type="ARBA" id="ARBA00022741"/>
    </source>
</evidence>
<comment type="caution">
    <text evidence="20">The sequence shown here is derived from an EMBL/GenBank/DDBJ whole genome shotgun (WGS) entry which is preliminary data.</text>
</comment>
<evidence type="ECO:0000256" key="11">
    <source>
        <dbReference type="ARBA" id="ARBA00022840"/>
    </source>
</evidence>
<dbReference type="EC" id="7.2.2.14" evidence="4"/>
<keyword evidence="11" id="KW-0067">ATP-binding</keyword>
<dbReference type="InterPro" id="IPR023214">
    <property type="entry name" value="HAD_sf"/>
</dbReference>
<feature type="transmembrane region" description="Helical" evidence="18">
    <location>
        <begin position="663"/>
        <end position="682"/>
    </location>
</feature>
<dbReference type="InterPro" id="IPR059000">
    <property type="entry name" value="ATPase_P-type_domA"/>
</dbReference>
<keyword evidence="7" id="KW-0997">Cell inner membrane</keyword>
<name>A0A2S9Q632_9HYPH</name>
<feature type="transmembrane region" description="Helical" evidence="18">
    <location>
        <begin position="787"/>
        <end position="807"/>
    </location>
</feature>
<dbReference type="GO" id="GO:0005524">
    <property type="term" value="F:ATP binding"/>
    <property type="evidence" value="ECO:0007669"/>
    <property type="project" value="UniProtKB-KW"/>
</dbReference>
<dbReference type="NCBIfam" id="TIGR01524">
    <property type="entry name" value="ATPase-IIIB_Mg"/>
    <property type="match status" value="1"/>
</dbReference>
<evidence type="ECO:0000256" key="18">
    <source>
        <dbReference type="SAM" id="Phobius"/>
    </source>
</evidence>
<dbReference type="Pfam" id="PF13246">
    <property type="entry name" value="Cation_ATPase"/>
    <property type="match status" value="1"/>
</dbReference>
<keyword evidence="6" id="KW-1003">Cell membrane</keyword>
<dbReference type="RefSeq" id="WP_105864796.1">
    <property type="nucleotide sequence ID" value="NZ_PUEJ01000011.1"/>
</dbReference>
<protein>
    <recommendedName>
        <fullName evidence="5">Magnesium-transporting ATPase, P-type 1</fullName>
        <ecNumber evidence="4">7.2.2.14</ecNumber>
    </recommendedName>
    <alternativeName>
        <fullName evidence="16">Mg(2+) transport ATPase, P-type 1</fullName>
    </alternativeName>
</protein>
<evidence type="ECO:0000256" key="12">
    <source>
        <dbReference type="ARBA" id="ARBA00022842"/>
    </source>
</evidence>
<dbReference type="InterPro" id="IPR006068">
    <property type="entry name" value="ATPase_P-typ_cation-transptr_C"/>
</dbReference>
<comment type="subcellular location">
    <subcellularLocation>
        <location evidence="2">Cell inner membrane</location>
        <topology evidence="2">Multi-pass membrane protein</topology>
    </subcellularLocation>
</comment>
<comment type="function">
    <text evidence="1">Mediates magnesium influx to the cytosol.</text>
</comment>
<evidence type="ECO:0000256" key="1">
    <source>
        <dbReference type="ARBA" id="ARBA00003954"/>
    </source>
</evidence>
<evidence type="ECO:0000256" key="4">
    <source>
        <dbReference type="ARBA" id="ARBA00012786"/>
    </source>
</evidence>
<evidence type="ECO:0000256" key="7">
    <source>
        <dbReference type="ARBA" id="ARBA00022519"/>
    </source>
</evidence>
<dbReference type="PRINTS" id="PR00120">
    <property type="entry name" value="HATPASE"/>
</dbReference>
<comment type="similarity">
    <text evidence="3">Belongs to the cation transport ATPase (P-type) (TC 3.A.3) family. Type IIIB subfamily.</text>
</comment>
<evidence type="ECO:0000259" key="19">
    <source>
        <dbReference type="SMART" id="SM00831"/>
    </source>
</evidence>
<evidence type="ECO:0000256" key="14">
    <source>
        <dbReference type="ARBA" id="ARBA00022989"/>
    </source>
</evidence>
<dbReference type="Gene3D" id="2.70.150.10">
    <property type="entry name" value="Calcium-transporting ATPase, cytoplasmic transduction domain A"/>
    <property type="match status" value="1"/>
</dbReference>
<accession>A0A2S9Q632</accession>
<dbReference type="Gene3D" id="3.40.50.1000">
    <property type="entry name" value="HAD superfamily/HAD-like"/>
    <property type="match status" value="1"/>
</dbReference>
<dbReference type="InterPro" id="IPR001757">
    <property type="entry name" value="P_typ_ATPase"/>
</dbReference>
<dbReference type="InterPro" id="IPR004014">
    <property type="entry name" value="ATPase_P-typ_cation-transptr_N"/>
</dbReference>
<dbReference type="Gene3D" id="1.20.1110.10">
    <property type="entry name" value="Calcium-transporting ATPase, transmembrane domain"/>
    <property type="match status" value="1"/>
</dbReference>
<evidence type="ECO:0000256" key="16">
    <source>
        <dbReference type="ARBA" id="ARBA00029806"/>
    </source>
</evidence>
<dbReference type="Gene3D" id="3.40.1110.10">
    <property type="entry name" value="Calcium-transporting ATPase, cytoplasmic domain N"/>
    <property type="match status" value="1"/>
</dbReference>
<dbReference type="InterPro" id="IPR006415">
    <property type="entry name" value="P-type_ATPase_IIIB"/>
</dbReference>
<comment type="catalytic activity">
    <reaction evidence="17">
        <text>Mg(2+)(out) + ATP + H2O = Mg(2+)(in) + ADP + phosphate + H(+)</text>
        <dbReference type="Rhea" id="RHEA:10260"/>
        <dbReference type="ChEBI" id="CHEBI:15377"/>
        <dbReference type="ChEBI" id="CHEBI:15378"/>
        <dbReference type="ChEBI" id="CHEBI:18420"/>
        <dbReference type="ChEBI" id="CHEBI:30616"/>
        <dbReference type="ChEBI" id="CHEBI:43474"/>
        <dbReference type="ChEBI" id="CHEBI:456216"/>
        <dbReference type="EC" id="7.2.2.14"/>
    </reaction>
</comment>
<keyword evidence="14 18" id="KW-1133">Transmembrane helix</keyword>